<dbReference type="KEGG" id="sdf:ACG33_10815"/>
<dbReference type="InterPro" id="IPR029069">
    <property type="entry name" value="HotDog_dom_sf"/>
</dbReference>
<dbReference type="CDD" id="cd03441">
    <property type="entry name" value="R_hydratase_like"/>
    <property type="match status" value="1"/>
</dbReference>
<evidence type="ECO:0000313" key="4">
    <source>
        <dbReference type="Proteomes" id="UP000070250"/>
    </source>
</evidence>
<dbReference type="AlphaFoldDB" id="A0A127FD23"/>
<feature type="compositionally biased region" description="Polar residues" evidence="1">
    <location>
        <begin position="376"/>
        <end position="395"/>
    </location>
</feature>
<dbReference type="EMBL" id="CP011971">
    <property type="protein sequence ID" value="AMN47580.1"/>
    <property type="molecule type" value="Genomic_DNA"/>
</dbReference>
<dbReference type="InterPro" id="IPR039569">
    <property type="entry name" value="FAS1-like_DH_region"/>
</dbReference>
<gene>
    <name evidence="3" type="ORF">ACG33_10815</name>
</gene>
<sequence>MTASKKSKEGYGEVTEAHLDNLLKRKGLERTERGSLMRGFLMPNQWDPGYGQSNFFISRETAGRFARGFADENPLYVDLAYAERSPWRRMLAPPTLLAYTEAMNGATDGFPGCHAIWRECEFEWTRPLFAEDPMKVATRLTGARIVDSNFAGGRAGVQDYETTIDTLGGEQVAFYRTSWHRFSRKKASGSSKYGKIEPIQWTDEALEGVWNEYRQQNNTNRRGAEPLYFEDVEIGSEVPYLIKGPVTLTSKLAFEFVRGAGGWFVGHEMALALFDRYPALAIRNEENVPEPPVAIHWTNERCRRYLGMPAAYEAGFERLAWYSQLLTSWAGDHGCMRRLQVRFLAFHWQGDAIRLYAKVKEKRVVGNERLVDLEVSTVSHPRGEQTSVGSATVQLPSRPEMPS</sequence>
<dbReference type="RefSeq" id="WP_066921119.1">
    <property type="nucleotide sequence ID" value="NZ_CP011971.1"/>
</dbReference>
<feature type="domain" description="FAS1-like dehydratase" evidence="2">
    <location>
        <begin position="52"/>
        <end position="173"/>
    </location>
</feature>
<protein>
    <recommendedName>
        <fullName evidence="2">FAS1-like dehydratase domain-containing protein</fullName>
    </recommendedName>
</protein>
<dbReference type="Proteomes" id="UP000070250">
    <property type="component" value="Chromosome"/>
</dbReference>
<evidence type="ECO:0000313" key="3">
    <source>
        <dbReference type="EMBL" id="AMN47580.1"/>
    </source>
</evidence>
<dbReference type="Pfam" id="PF13452">
    <property type="entry name" value="FAS1_DH_region"/>
    <property type="match status" value="1"/>
</dbReference>
<organism evidence="3 4">
    <name type="scientific">Steroidobacter denitrificans</name>
    <dbReference type="NCBI Taxonomy" id="465721"/>
    <lineage>
        <taxon>Bacteria</taxon>
        <taxon>Pseudomonadati</taxon>
        <taxon>Pseudomonadota</taxon>
        <taxon>Gammaproteobacteria</taxon>
        <taxon>Steroidobacterales</taxon>
        <taxon>Steroidobacteraceae</taxon>
        <taxon>Steroidobacter</taxon>
    </lineage>
</organism>
<keyword evidence="4" id="KW-1185">Reference proteome</keyword>
<evidence type="ECO:0000256" key="1">
    <source>
        <dbReference type="SAM" id="MobiDB-lite"/>
    </source>
</evidence>
<name>A0A127FD23_STEDE</name>
<proteinExistence type="predicted"/>
<dbReference type="OrthoDB" id="9800237at2"/>
<evidence type="ECO:0000259" key="2">
    <source>
        <dbReference type="Pfam" id="PF13452"/>
    </source>
</evidence>
<feature type="region of interest" description="Disordered" evidence="1">
    <location>
        <begin position="376"/>
        <end position="403"/>
    </location>
</feature>
<reference evidence="3 4" key="1">
    <citation type="submission" date="2015-06" db="EMBL/GenBank/DDBJ databases">
        <title>A Comprehensive Approach to Explore the Metabolic and Phylogenetic Diversity of Bacterial Steroid Degradation in the Environment: Testosterone as an Example.</title>
        <authorList>
            <person name="Yang F.-C."/>
            <person name="Chen Y.-L."/>
            <person name="Yu C.-P."/>
            <person name="Tang S.-L."/>
            <person name="Wang P.-H."/>
            <person name="Ismail W."/>
            <person name="Wang C.-H."/>
            <person name="Yang C.-Y."/>
            <person name="Chiang Y.-R."/>
        </authorList>
    </citation>
    <scope>NUCLEOTIDE SEQUENCE [LARGE SCALE GENOMIC DNA]</scope>
    <source>
        <strain evidence="3 4">DSM 18526</strain>
    </source>
</reference>
<accession>A0A127FD23</accession>
<dbReference type="STRING" id="465721.ACG33_10815"/>
<dbReference type="Gene3D" id="3.10.129.10">
    <property type="entry name" value="Hotdog Thioesterase"/>
    <property type="match status" value="2"/>
</dbReference>
<dbReference type="SUPFAM" id="SSF54637">
    <property type="entry name" value="Thioesterase/thiol ester dehydrase-isomerase"/>
    <property type="match status" value="2"/>
</dbReference>